<dbReference type="EMBL" id="GG680193">
    <property type="protein sequence ID" value="EER06927.1"/>
    <property type="molecule type" value="Genomic_DNA"/>
</dbReference>
<dbReference type="OMA" id="WEEGRTH"/>
<name>C5L8L4_PERM5</name>
<dbReference type="OrthoDB" id="10257948at2759"/>
<dbReference type="PANTHER" id="PTHR21148">
    <property type="entry name" value="THIOREDOXIN DOMAIN-CONTAINING PROTEIN 9"/>
    <property type="match status" value="1"/>
</dbReference>
<dbReference type="SUPFAM" id="SSF52833">
    <property type="entry name" value="Thioredoxin-like"/>
    <property type="match status" value="1"/>
</dbReference>
<evidence type="ECO:0000259" key="2">
    <source>
        <dbReference type="Pfam" id="PF00085"/>
    </source>
</evidence>
<evidence type="ECO:0000313" key="4">
    <source>
        <dbReference type="Proteomes" id="UP000007800"/>
    </source>
</evidence>
<dbReference type="Proteomes" id="UP000007800">
    <property type="component" value="Unassembled WGS sequence"/>
</dbReference>
<accession>C5L8L4</accession>
<sequence length="877" mass="99987">MADRRTVGDMLADTLITAMKEKEEQLDKEIEKLDNMKEDDIEEIRRKRLEEMKEDYKASLELRSKGHGEYKELHSEREFFEAAKDSKLMVCHFYRPTTWRCQIVDKHLSVLAEKYIGTRFVKINAEKSPFLCDRFRIMMLPTIMLVKDGKTEHSVIGFDEFGGRDDFDTDAIEESIYNNLIVVYIELIITVVVKAVCRNASKQLSGSVRRMSIKPEAQRKEVEWSRRVTLPLADVVHKDAVAVTGSLDLFDERVASKQHDGKQQKRAREQRRKAWMGKEVTPWMENGWDYEGKWRGEHLPEDPTVPYGVLPNAHLRKAVLIKKDSGLKRWIPIVNLPPGDLIEVACSTPGKYHLDPAFWDALCRRAEYISHCFSVKQIRRLLGALASAECKAHPGLLRKMSSELLERFPQLTLLTCSECAEAYQKLEYDHTGTYNMLALAFVQEMEDIRYPLVGSEKSRQSTSPERAVQMAAKILTAFSKAKLNGATPNDLLDCCAHTLYSHREVLKDCVDDYIAAVDAYRRFSRAVTAIEMARIILASDIALEVHRIGRLARAVHGLEGNVMIATELADCVRASVKDATALRGGDTVELTVQREDHGNELDEFGMPTRRVSSRKITLEIDHLIDLIECLMAVGQEVPEVLAKVITNSIDDPLRAVRVLGWRYNFPIDQQNRLADVVRLSQRQLIPHGLREVMENRILAGRGDFLASLAPLLEKEMDRFREDQCVILARVYHGLGTQFNGIVNGCLKQLSSRLSQKRVVSWEEGRTHPGARSEYSGSLLWQEEPIDREELVAQVCDTFDSSILHPKLLQQFEGLVPRMSPEQLLRCATILPQAVRRETERRESDNGYLYGDDNPDEIEQVAKIPPHTVEEILTRSNI</sequence>
<feature type="coiled-coil region" evidence="1">
    <location>
        <begin position="12"/>
        <end position="50"/>
    </location>
</feature>
<dbReference type="AlphaFoldDB" id="C5L8L4"/>
<dbReference type="InterPro" id="IPR013766">
    <property type="entry name" value="Thioredoxin_domain"/>
</dbReference>
<dbReference type="Pfam" id="PF00085">
    <property type="entry name" value="Thioredoxin"/>
    <property type="match status" value="1"/>
</dbReference>
<organism evidence="4">
    <name type="scientific">Perkinsus marinus (strain ATCC 50983 / TXsc)</name>
    <dbReference type="NCBI Taxonomy" id="423536"/>
    <lineage>
        <taxon>Eukaryota</taxon>
        <taxon>Sar</taxon>
        <taxon>Alveolata</taxon>
        <taxon>Perkinsozoa</taxon>
        <taxon>Perkinsea</taxon>
        <taxon>Perkinsida</taxon>
        <taxon>Perkinsidae</taxon>
        <taxon>Perkinsus</taxon>
    </lineage>
</organism>
<protein>
    <recommendedName>
        <fullName evidence="2">Thioredoxin domain-containing protein</fullName>
    </recommendedName>
</protein>
<keyword evidence="4" id="KW-1185">Reference proteome</keyword>
<dbReference type="InterPro" id="IPR036249">
    <property type="entry name" value="Thioredoxin-like_sf"/>
</dbReference>
<feature type="domain" description="Thioredoxin" evidence="2">
    <location>
        <begin position="75"/>
        <end position="157"/>
    </location>
</feature>
<evidence type="ECO:0000313" key="3">
    <source>
        <dbReference type="EMBL" id="EER06927.1"/>
    </source>
</evidence>
<keyword evidence="1" id="KW-0175">Coiled coil</keyword>
<dbReference type="RefSeq" id="XP_002775111.1">
    <property type="nucleotide sequence ID" value="XM_002775065.1"/>
</dbReference>
<dbReference type="Gene3D" id="3.40.30.10">
    <property type="entry name" value="Glutaredoxin"/>
    <property type="match status" value="1"/>
</dbReference>
<reference evidence="3 4" key="1">
    <citation type="submission" date="2008-07" db="EMBL/GenBank/DDBJ databases">
        <authorList>
            <person name="El-Sayed N."/>
            <person name="Caler E."/>
            <person name="Inman J."/>
            <person name="Amedeo P."/>
            <person name="Hass B."/>
            <person name="Wortman J."/>
        </authorList>
    </citation>
    <scope>NUCLEOTIDE SEQUENCE [LARGE SCALE GENOMIC DNA]</scope>
    <source>
        <strain evidence="4">ATCC 50983 / TXsc</strain>
    </source>
</reference>
<dbReference type="InParanoid" id="C5L8L4"/>
<evidence type="ECO:0000256" key="1">
    <source>
        <dbReference type="SAM" id="Coils"/>
    </source>
</evidence>
<dbReference type="GeneID" id="9059124"/>
<proteinExistence type="predicted"/>
<dbReference type="CDD" id="cd02989">
    <property type="entry name" value="Phd_like_TxnDC9"/>
    <property type="match status" value="1"/>
</dbReference>
<gene>
    <name evidence="3" type="ORF">Pmar_PMAR021601</name>
</gene>